<gene>
    <name evidence="2" type="ORF">RR46_10970</name>
</gene>
<dbReference type="Proteomes" id="UP000053268">
    <property type="component" value="Unassembled WGS sequence"/>
</dbReference>
<feature type="region of interest" description="Disordered" evidence="1">
    <location>
        <begin position="62"/>
        <end position="114"/>
    </location>
</feature>
<evidence type="ECO:0000313" key="2">
    <source>
        <dbReference type="EMBL" id="KPI97849.1"/>
    </source>
</evidence>
<proteinExistence type="predicted"/>
<keyword evidence="3" id="KW-1185">Reference proteome</keyword>
<reference evidence="2 3" key="1">
    <citation type="journal article" date="2015" name="Nat. Commun.">
        <title>Outbred genome sequencing and CRISPR/Cas9 gene editing in butterflies.</title>
        <authorList>
            <person name="Li X."/>
            <person name="Fan D."/>
            <person name="Zhang W."/>
            <person name="Liu G."/>
            <person name="Zhang L."/>
            <person name="Zhao L."/>
            <person name="Fang X."/>
            <person name="Chen L."/>
            <person name="Dong Y."/>
            <person name="Chen Y."/>
            <person name="Ding Y."/>
            <person name="Zhao R."/>
            <person name="Feng M."/>
            <person name="Zhu Y."/>
            <person name="Feng Y."/>
            <person name="Jiang X."/>
            <person name="Zhu D."/>
            <person name="Xiang H."/>
            <person name="Feng X."/>
            <person name="Li S."/>
            <person name="Wang J."/>
            <person name="Zhang G."/>
            <person name="Kronforst M.R."/>
            <person name="Wang W."/>
        </authorList>
    </citation>
    <scope>NUCLEOTIDE SEQUENCE [LARGE SCALE GENOMIC DNA]</scope>
    <source>
        <strain evidence="2">Ya'a_city_454_Px</strain>
        <tissue evidence="2">Whole body</tissue>
    </source>
</reference>
<organism evidence="2 3">
    <name type="scientific">Papilio xuthus</name>
    <name type="common">Asian swallowtail butterfly</name>
    <dbReference type="NCBI Taxonomy" id="66420"/>
    <lineage>
        <taxon>Eukaryota</taxon>
        <taxon>Metazoa</taxon>
        <taxon>Ecdysozoa</taxon>
        <taxon>Arthropoda</taxon>
        <taxon>Hexapoda</taxon>
        <taxon>Insecta</taxon>
        <taxon>Pterygota</taxon>
        <taxon>Neoptera</taxon>
        <taxon>Endopterygota</taxon>
        <taxon>Lepidoptera</taxon>
        <taxon>Glossata</taxon>
        <taxon>Ditrysia</taxon>
        <taxon>Papilionoidea</taxon>
        <taxon>Papilionidae</taxon>
        <taxon>Papilioninae</taxon>
        <taxon>Papilio</taxon>
    </lineage>
</organism>
<accession>A0A194PYM3</accession>
<dbReference type="EMBL" id="KQ459586">
    <property type="protein sequence ID" value="KPI97849.1"/>
    <property type="molecule type" value="Genomic_DNA"/>
</dbReference>
<name>A0A194PYM3_PAPXU</name>
<sequence>MKNISVNRVLPHKAEPAHYNYITSPITNNLAKLNHFPSALCGSGTDNKQNKFQDLRPLSIKPKHTSRIPKNKSEQDWFNQSNRDQHNILEGKTNHSPISAPPTLCQHRDTKGFH</sequence>
<evidence type="ECO:0000256" key="1">
    <source>
        <dbReference type="SAM" id="MobiDB-lite"/>
    </source>
</evidence>
<dbReference type="AlphaFoldDB" id="A0A194PYM3"/>
<evidence type="ECO:0000313" key="3">
    <source>
        <dbReference type="Proteomes" id="UP000053268"/>
    </source>
</evidence>
<feature type="compositionally biased region" description="Basic and acidic residues" evidence="1">
    <location>
        <begin position="83"/>
        <end position="93"/>
    </location>
</feature>
<protein>
    <submittedName>
        <fullName evidence="2">Uncharacterized protein</fullName>
    </submittedName>
</protein>